<feature type="non-terminal residue" evidence="1">
    <location>
        <position position="1"/>
    </location>
</feature>
<organism evidence="1 2">
    <name type="scientific">Parasponia andersonii</name>
    <name type="common">Sponia andersonii</name>
    <dbReference type="NCBI Taxonomy" id="3476"/>
    <lineage>
        <taxon>Eukaryota</taxon>
        <taxon>Viridiplantae</taxon>
        <taxon>Streptophyta</taxon>
        <taxon>Embryophyta</taxon>
        <taxon>Tracheophyta</taxon>
        <taxon>Spermatophyta</taxon>
        <taxon>Magnoliopsida</taxon>
        <taxon>eudicotyledons</taxon>
        <taxon>Gunneridae</taxon>
        <taxon>Pentapetalae</taxon>
        <taxon>rosids</taxon>
        <taxon>fabids</taxon>
        <taxon>Rosales</taxon>
        <taxon>Cannabaceae</taxon>
        <taxon>Parasponia</taxon>
    </lineage>
</organism>
<reference evidence="2" key="1">
    <citation type="submission" date="2016-06" db="EMBL/GenBank/DDBJ databases">
        <title>Parallel loss of symbiosis genes in relatives of nitrogen-fixing non-legume Parasponia.</title>
        <authorList>
            <person name="Van Velzen R."/>
            <person name="Holmer R."/>
            <person name="Bu F."/>
            <person name="Rutten L."/>
            <person name="Van Zeijl A."/>
            <person name="Liu W."/>
            <person name="Santuari L."/>
            <person name="Cao Q."/>
            <person name="Sharma T."/>
            <person name="Shen D."/>
            <person name="Roswanjaya Y."/>
            <person name="Wardhani T."/>
            <person name="Kalhor M.S."/>
            <person name="Jansen J."/>
            <person name="Van den Hoogen J."/>
            <person name="Gungor B."/>
            <person name="Hartog M."/>
            <person name="Hontelez J."/>
            <person name="Verver J."/>
            <person name="Yang W.-C."/>
            <person name="Schijlen E."/>
            <person name="Repin R."/>
            <person name="Schilthuizen M."/>
            <person name="Schranz E."/>
            <person name="Heidstra R."/>
            <person name="Miyata K."/>
            <person name="Fedorova E."/>
            <person name="Kohlen W."/>
            <person name="Bisseling T."/>
            <person name="Smit S."/>
            <person name="Geurts R."/>
        </authorList>
    </citation>
    <scope>NUCLEOTIDE SEQUENCE [LARGE SCALE GENOMIC DNA]</scope>
    <source>
        <strain evidence="2">cv. WU1-14</strain>
    </source>
</reference>
<keyword evidence="2" id="KW-1185">Reference proteome</keyword>
<accession>A0A2P5BS45</accession>
<dbReference type="Proteomes" id="UP000237105">
    <property type="component" value="Unassembled WGS sequence"/>
</dbReference>
<sequence>HVKDPANFHGFQTKFEEASVKFILLSLLKSTTKKPAKAEATTRSHNFLASNFFITKPMCVKKTKPDMVITIPF</sequence>
<protein>
    <submittedName>
        <fullName evidence="1">Uncharacterized protein</fullName>
    </submittedName>
</protein>
<evidence type="ECO:0000313" key="2">
    <source>
        <dbReference type="Proteomes" id="UP000237105"/>
    </source>
</evidence>
<evidence type="ECO:0000313" key="1">
    <source>
        <dbReference type="EMBL" id="PON51585.1"/>
    </source>
</evidence>
<name>A0A2P5BS45_PARAD</name>
<proteinExistence type="predicted"/>
<comment type="caution">
    <text evidence="1">The sequence shown here is derived from an EMBL/GenBank/DDBJ whole genome shotgun (WGS) entry which is preliminary data.</text>
</comment>
<gene>
    <name evidence="1" type="ORF">PanWU01x14_215220</name>
</gene>
<dbReference type="AlphaFoldDB" id="A0A2P5BS45"/>
<dbReference type="EMBL" id="JXTB01000231">
    <property type="protein sequence ID" value="PON51585.1"/>
    <property type="molecule type" value="Genomic_DNA"/>
</dbReference>